<reference evidence="2 3" key="1">
    <citation type="journal article" date="2006" name="Nature">
        <title>Insights from the genome of the biotrophic fungal plant pathogen Ustilago maydis.</title>
        <authorList>
            <person name="Kamper J."/>
            <person name="Kahmann R."/>
            <person name="Bolker M."/>
            <person name="Ma L.J."/>
            <person name="Brefort T."/>
            <person name="Saville B.J."/>
            <person name="Banuett F."/>
            <person name="Kronstad J.W."/>
            <person name="Gold S.E."/>
            <person name="Muller O."/>
            <person name="Perlin M.H."/>
            <person name="Wosten H.A."/>
            <person name="de Vries R."/>
            <person name="Ruiz-Herrera J."/>
            <person name="Reynaga-Pena C.G."/>
            <person name="Snetselaar K."/>
            <person name="McCann M."/>
            <person name="Perez-Martin J."/>
            <person name="Feldbrugge M."/>
            <person name="Basse C.W."/>
            <person name="Steinberg G."/>
            <person name="Ibeas J.I."/>
            <person name="Holloman W."/>
            <person name="Guzman P."/>
            <person name="Farman M."/>
            <person name="Stajich J.E."/>
            <person name="Sentandreu R."/>
            <person name="Gonzalez-Prieto J.M."/>
            <person name="Kennell J.C."/>
            <person name="Molina L."/>
            <person name="Schirawski J."/>
            <person name="Mendoza-Mendoza A."/>
            <person name="Greilinger D."/>
            <person name="Munch K."/>
            <person name="Rossel N."/>
            <person name="Scherer M."/>
            <person name="Vranes M."/>
            <person name="Ladendorf O."/>
            <person name="Vincon V."/>
            <person name="Fuchs U."/>
            <person name="Sandrock B."/>
            <person name="Meng S."/>
            <person name="Ho E.C."/>
            <person name="Cahill M.J."/>
            <person name="Boyce K.J."/>
            <person name="Klose J."/>
            <person name="Klosterman S.J."/>
            <person name="Deelstra H.J."/>
            <person name="Ortiz-Castellanos L."/>
            <person name="Li W."/>
            <person name="Sanchez-Alonso P."/>
            <person name="Schreier P.H."/>
            <person name="Hauser-Hahn I."/>
            <person name="Vaupel M."/>
            <person name="Koopmann E."/>
            <person name="Friedrich G."/>
            <person name="Voss H."/>
            <person name="Schluter T."/>
            <person name="Margolis J."/>
            <person name="Platt D."/>
            <person name="Swimmer C."/>
            <person name="Gnirke A."/>
            <person name="Chen F."/>
            <person name="Vysotskaia V."/>
            <person name="Mannhaupt G."/>
            <person name="Guldener U."/>
            <person name="Munsterkotter M."/>
            <person name="Haase D."/>
            <person name="Oesterheld M."/>
            <person name="Mewes H.W."/>
            <person name="Mauceli E.W."/>
            <person name="DeCaprio D."/>
            <person name="Wade C.M."/>
            <person name="Butler J."/>
            <person name="Young S."/>
            <person name="Jaffe D.B."/>
            <person name="Calvo S."/>
            <person name="Nusbaum C."/>
            <person name="Galagan J."/>
            <person name="Birren B.W."/>
        </authorList>
    </citation>
    <scope>NUCLEOTIDE SEQUENCE [LARGE SCALE GENOMIC DNA]</scope>
    <source>
        <strain evidence="3">DSM 14603 / FGSC 9021 / UM521</strain>
    </source>
</reference>
<gene>
    <name evidence="2" type="ORF">UMAG_12225</name>
</gene>
<sequence length="295" mass="32116">MSSQHFDPSVQLMDTDASAPSNTNNADEFVLIGEPNVATNDTRLQAELIWTNRTTQHTSVPFEELTLPSRDRARLDPCTVRFAFTGTFNNGERQRAEWSIRIQLKTFFLCFDVENAGPVISFPSRVGRGKFIDITVGPEISTILPKGLSCSANIGSSLLWLAPNSRSAPSSSKFSTSLSNSMATLLPNPSPSNCTLETSVRSGTFGRSPVSWPPDWLTVKEGASTHWSQHWSRQLCLRDRSAPPPSSRFQATSLSTESSTAVPIGALAAKATMYAFTSLANARRRNVSTARNAGT</sequence>
<dbReference type="InParanoid" id="A0A0D1DX35"/>
<dbReference type="EMBL" id="CM003147">
    <property type="protein sequence ID" value="KIS68784.1"/>
    <property type="molecule type" value="Genomic_DNA"/>
</dbReference>
<dbReference type="OrthoDB" id="2555219at2759"/>
<evidence type="ECO:0000313" key="2">
    <source>
        <dbReference type="EMBL" id="KIS68784.1"/>
    </source>
</evidence>
<dbReference type="Proteomes" id="UP000000561">
    <property type="component" value="Chromosome 8"/>
</dbReference>
<keyword evidence="3" id="KW-1185">Reference proteome</keyword>
<feature type="region of interest" description="Disordered" evidence="1">
    <location>
        <begin position="1"/>
        <end position="25"/>
    </location>
</feature>
<dbReference type="VEuPathDB" id="FungiDB:UMAG_12225"/>
<dbReference type="AlphaFoldDB" id="A0A0D1DX35"/>
<dbReference type="RefSeq" id="XP_011389861.1">
    <property type="nucleotide sequence ID" value="XM_011391559.1"/>
</dbReference>
<dbReference type="KEGG" id="uma:UMAG_12225"/>
<name>A0A0D1DX35_MYCMD</name>
<proteinExistence type="predicted"/>
<accession>A0A0D1DX35</accession>
<protein>
    <submittedName>
        <fullName evidence="2">Uncharacterized protein</fullName>
    </submittedName>
</protein>
<evidence type="ECO:0000256" key="1">
    <source>
        <dbReference type="SAM" id="MobiDB-lite"/>
    </source>
</evidence>
<evidence type="ECO:0000313" key="3">
    <source>
        <dbReference type="Proteomes" id="UP000000561"/>
    </source>
</evidence>
<organism evidence="2 3">
    <name type="scientific">Mycosarcoma maydis</name>
    <name type="common">Corn smut fungus</name>
    <name type="synonym">Ustilago maydis</name>
    <dbReference type="NCBI Taxonomy" id="5270"/>
    <lineage>
        <taxon>Eukaryota</taxon>
        <taxon>Fungi</taxon>
        <taxon>Dikarya</taxon>
        <taxon>Basidiomycota</taxon>
        <taxon>Ustilaginomycotina</taxon>
        <taxon>Ustilaginomycetes</taxon>
        <taxon>Ustilaginales</taxon>
        <taxon>Ustilaginaceae</taxon>
        <taxon>Mycosarcoma</taxon>
    </lineage>
</organism>
<dbReference type="GeneID" id="23567977"/>